<dbReference type="RefSeq" id="WP_012044086.1">
    <property type="nucleotide sequence ID" value="NZ_JABFDP010000009.1"/>
</dbReference>
<sequence length="79" mass="8636">MKRLAIAMGLLILVTDGATLAQSTGANSDASMQMQKKRRQPRPSDLPKAEQAAEDSSMSNVSKEDRELDRKIKSICRGC</sequence>
<evidence type="ECO:0000313" key="3">
    <source>
        <dbReference type="EMBL" id="MBR1136135.1"/>
    </source>
</evidence>
<evidence type="ECO:0000256" key="1">
    <source>
        <dbReference type="SAM" id="MobiDB-lite"/>
    </source>
</evidence>
<feature type="signal peptide" evidence="2">
    <location>
        <begin position="1"/>
        <end position="21"/>
    </location>
</feature>
<organism evidence="3 4">
    <name type="scientific">Bradyrhizobium denitrificans</name>
    <dbReference type="NCBI Taxonomy" id="2734912"/>
    <lineage>
        <taxon>Bacteria</taxon>
        <taxon>Pseudomonadati</taxon>
        <taxon>Pseudomonadota</taxon>
        <taxon>Alphaproteobacteria</taxon>
        <taxon>Hyphomicrobiales</taxon>
        <taxon>Nitrobacteraceae</taxon>
        <taxon>Bradyrhizobium</taxon>
    </lineage>
</organism>
<keyword evidence="2" id="KW-0732">Signal</keyword>
<accession>A0ABS5G4L9</accession>
<proteinExistence type="predicted"/>
<gene>
    <name evidence="3" type="ORF">JQ619_10185</name>
</gene>
<dbReference type="EMBL" id="JAFCLK010000008">
    <property type="protein sequence ID" value="MBR1136135.1"/>
    <property type="molecule type" value="Genomic_DNA"/>
</dbReference>
<reference evidence="4" key="1">
    <citation type="journal article" date="2021" name="ISME J.">
        <title>Evolutionary origin and ecological implication of a unique nif island in free-living Bradyrhizobium lineages.</title>
        <authorList>
            <person name="Tao J."/>
        </authorList>
    </citation>
    <scope>NUCLEOTIDE SEQUENCE [LARGE SCALE GENOMIC DNA]</scope>
    <source>
        <strain evidence="4">SZCCT0094</strain>
    </source>
</reference>
<feature type="region of interest" description="Disordered" evidence="1">
    <location>
        <begin position="23"/>
        <end position="69"/>
    </location>
</feature>
<dbReference type="Proteomes" id="UP001314635">
    <property type="component" value="Unassembled WGS sequence"/>
</dbReference>
<protein>
    <submittedName>
        <fullName evidence="3">Uncharacterized protein</fullName>
    </submittedName>
</protein>
<comment type="caution">
    <text evidence="3">The sequence shown here is derived from an EMBL/GenBank/DDBJ whole genome shotgun (WGS) entry which is preliminary data.</text>
</comment>
<feature type="compositionally biased region" description="Polar residues" evidence="1">
    <location>
        <begin position="23"/>
        <end position="34"/>
    </location>
</feature>
<feature type="chain" id="PRO_5046071687" evidence="2">
    <location>
        <begin position="22"/>
        <end position="79"/>
    </location>
</feature>
<evidence type="ECO:0000256" key="2">
    <source>
        <dbReference type="SAM" id="SignalP"/>
    </source>
</evidence>
<evidence type="ECO:0000313" key="4">
    <source>
        <dbReference type="Proteomes" id="UP001314635"/>
    </source>
</evidence>
<name>A0ABS5G4L9_9BRAD</name>
<keyword evidence="4" id="KW-1185">Reference proteome</keyword>